<feature type="transmembrane region" description="Helical" evidence="7">
    <location>
        <begin position="106"/>
        <end position="127"/>
    </location>
</feature>
<dbReference type="RefSeq" id="WP_240172349.1">
    <property type="nucleotide sequence ID" value="NZ_CP092365.1"/>
</dbReference>
<protein>
    <submittedName>
        <fullName evidence="9">RDD family protein</fullName>
    </submittedName>
</protein>
<evidence type="ECO:0000256" key="2">
    <source>
        <dbReference type="ARBA" id="ARBA00022475"/>
    </source>
</evidence>
<evidence type="ECO:0000256" key="7">
    <source>
        <dbReference type="SAM" id="Phobius"/>
    </source>
</evidence>
<evidence type="ECO:0000256" key="5">
    <source>
        <dbReference type="ARBA" id="ARBA00023136"/>
    </source>
</evidence>
<evidence type="ECO:0000259" key="8">
    <source>
        <dbReference type="Pfam" id="PF06271"/>
    </source>
</evidence>
<dbReference type="InterPro" id="IPR010432">
    <property type="entry name" value="RDD"/>
</dbReference>
<dbReference type="Pfam" id="PF06271">
    <property type="entry name" value="RDD"/>
    <property type="match status" value="1"/>
</dbReference>
<proteinExistence type="predicted"/>
<name>A0ABY3U5I1_9MYCO</name>
<keyword evidence="4 7" id="KW-1133">Transmembrane helix</keyword>
<organism evidence="9 10">
    <name type="scientific">Mycolicibacillus parakoreensis</name>
    <dbReference type="NCBI Taxonomy" id="1069221"/>
    <lineage>
        <taxon>Bacteria</taxon>
        <taxon>Bacillati</taxon>
        <taxon>Actinomycetota</taxon>
        <taxon>Actinomycetes</taxon>
        <taxon>Mycobacteriales</taxon>
        <taxon>Mycobacteriaceae</taxon>
        <taxon>Mycolicibacillus</taxon>
    </lineage>
</organism>
<sequence length="153" mass="15838">MTASGFESGAPHYPRPGGVVSRFWARVIDGILVNIVAVLLALFAVGDDYPWLVTGLFSGVLMFGYFVLFETAQGATPGKKLLGLSVRGPGGAPRADVKQSAIRNAFTLLPVVPVVGPLLAVLAYLVIGVTISGSSTKQGKHDELAGGTEVVTA</sequence>
<reference evidence="9" key="1">
    <citation type="submission" date="2022-08" db="EMBL/GenBank/DDBJ databases">
        <title>Complete genome sequence of 14 non-tuberculosis mycobacteria type-strains.</title>
        <authorList>
            <person name="Igarashi Y."/>
            <person name="Osugi A."/>
            <person name="Mitarai S."/>
        </authorList>
    </citation>
    <scope>NUCLEOTIDE SEQUENCE</scope>
    <source>
        <strain evidence="9">DSM 45575</strain>
    </source>
</reference>
<dbReference type="EMBL" id="CP092365">
    <property type="protein sequence ID" value="ULN54149.1"/>
    <property type="molecule type" value="Genomic_DNA"/>
</dbReference>
<keyword evidence="2" id="KW-1003">Cell membrane</keyword>
<dbReference type="InterPro" id="IPR051791">
    <property type="entry name" value="Pra-immunoreactive"/>
</dbReference>
<dbReference type="PANTHER" id="PTHR36115">
    <property type="entry name" value="PROLINE-RICH ANTIGEN HOMOLOG-RELATED"/>
    <property type="match status" value="1"/>
</dbReference>
<keyword evidence="3 7" id="KW-0812">Transmembrane</keyword>
<feature type="transmembrane region" description="Helical" evidence="7">
    <location>
        <begin position="51"/>
        <end position="69"/>
    </location>
</feature>
<evidence type="ECO:0000256" key="6">
    <source>
        <dbReference type="SAM" id="MobiDB-lite"/>
    </source>
</evidence>
<evidence type="ECO:0000256" key="1">
    <source>
        <dbReference type="ARBA" id="ARBA00004651"/>
    </source>
</evidence>
<evidence type="ECO:0000256" key="4">
    <source>
        <dbReference type="ARBA" id="ARBA00022989"/>
    </source>
</evidence>
<feature type="transmembrane region" description="Helical" evidence="7">
    <location>
        <begin position="23"/>
        <end position="45"/>
    </location>
</feature>
<evidence type="ECO:0000313" key="10">
    <source>
        <dbReference type="Proteomes" id="UP001055200"/>
    </source>
</evidence>
<evidence type="ECO:0000313" key="9">
    <source>
        <dbReference type="EMBL" id="ULN54149.1"/>
    </source>
</evidence>
<comment type="subcellular location">
    <subcellularLocation>
        <location evidence="1">Cell membrane</location>
        <topology evidence="1">Multi-pass membrane protein</topology>
    </subcellularLocation>
</comment>
<gene>
    <name evidence="9" type="ORF">MIU77_07765</name>
</gene>
<feature type="region of interest" description="Disordered" evidence="6">
    <location>
        <begin position="134"/>
        <end position="153"/>
    </location>
</feature>
<accession>A0ABY3U5I1</accession>
<feature type="domain" description="RDD" evidence="8">
    <location>
        <begin position="17"/>
        <end position="146"/>
    </location>
</feature>
<dbReference type="Proteomes" id="UP001055200">
    <property type="component" value="Chromosome"/>
</dbReference>
<evidence type="ECO:0000256" key="3">
    <source>
        <dbReference type="ARBA" id="ARBA00022692"/>
    </source>
</evidence>
<keyword evidence="10" id="KW-1185">Reference proteome</keyword>
<keyword evidence="5 7" id="KW-0472">Membrane</keyword>